<sequence>MDLEHGKKPSAQPSEPCAAQQVEKKLVGLRPILLRASALSATTVAAVVMGLNRQSYTAVVAIVGTRNLTQTFTTKFKDMPAFVYFVIANAIASLYNLAVVLVMRRRLVQGRVQHLVLVHMTDMVIMVLLATGAAAAASMAELGKNGNLHAHWNPVCNKFGSFCTRGGVSLVSSFLGVALMLALNLLSAAANAPRAGR</sequence>
<reference evidence="1" key="1">
    <citation type="submission" date="2021-05" db="EMBL/GenBank/DDBJ databases">
        <authorList>
            <person name="Scholz U."/>
            <person name="Mascher M."/>
            <person name="Fiebig A."/>
        </authorList>
    </citation>
    <scope>NUCLEOTIDE SEQUENCE [LARGE SCALE GENOMIC DNA]</scope>
</reference>
<evidence type="ECO:0000313" key="1">
    <source>
        <dbReference type="EnsemblPlants" id="AVESA.00010b.r2.7CG0658200.1.CDS"/>
    </source>
</evidence>
<dbReference type="EnsemblPlants" id="AVESA.00010b.r2.7CG0658200.1">
    <property type="protein sequence ID" value="AVESA.00010b.r2.7CG0658200.1.CDS"/>
    <property type="gene ID" value="AVESA.00010b.r2.7CG0658200"/>
</dbReference>
<name>A0ACD6A209_AVESA</name>
<protein>
    <submittedName>
        <fullName evidence="1">Uncharacterized protein</fullName>
    </submittedName>
</protein>
<reference evidence="1" key="2">
    <citation type="submission" date="2025-09" db="UniProtKB">
        <authorList>
            <consortium name="EnsemblPlants"/>
        </authorList>
    </citation>
    <scope>IDENTIFICATION</scope>
</reference>
<keyword evidence="2" id="KW-1185">Reference proteome</keyword>
<organism evidence="1 2">
    <name type="scientific">Avena sativa</name>
    <name type="common">Oat</name>
    <dbReference type="NCBI Taxonomy" id="4498"/>
    <lineage>
        <taxon>Eukaryota</taxon>
        <taxon>Viridiplantae</taxon>
        <taxon>Streptophyta</taxon>
        <taxon>Embryophyta</taxon>
        <taxon>Tracheophyta</taxon>
        <taxon>Spermatophyta</taxon>
        <taxon>Magnoliopsida</taxon>
        <taxon>Liliopsida</taxon>
        <taxon>Poales</taxon>
        <taxon>Poaceae</taxon>
        <taxon>BOP clade</taxon>
        <taxon>Pooideae</taxon>
        <taxon>Poodae</taxon>
        <taxon>Poeae</taxon>
        <taxon>Poeae Chloroplast Group 1 (Aveneae type)</taxon>
        <taxon>Aveninae</taxon>
        <taxon>Avena</taxon>
    </lineage>
</organism>
<accession>A0ACD6A209</accession>
<proteinExistence type="predicted"/>
<dbReference type="Proteomes" id="UP001732700">
    <property type="component" value="Chromosome 7C"/>
</dbReference>
<evidence type="ECO:0000313" key="2">
    <source>
        <dbReference type="Proteomes" id="UP001732700"/>
    </source>
</evidence>